<keyword evidence="7 11" id="KW-0862">Zinc</keyword>
<dbReference type="Pfam" id="PF05000">
    <property type="entry name" value="RNA_pol_Rpb1_4"/>
    <property type="match status" value="1"/>
</dbReference>
<feature type="binding site" evidence="11">
    <location>
        <position position="450"/>
    </location>
    <ligand>
        <name>Mg(2+)</name>
        <dbReference type="ChEBI" id="CHEBI:18420"/>
    </ligand>
</feature>
<dbReference type="GO" id="GO:0000428">
    <property type="term" value="C:DNA-directed RNA polymerase complex"/>
    <property type="evidence" value="ECO:0007669"/>
    <property type="project" value="UniProtKB-KW"/>
</dbReference>
<evidence type="ECO:0000256" key="7">
    <source>
        <dbReference type="ARBA" id="ARBA00022833"/>
    </source>
</evidence>
<comment type="function">
    <text evidence="1 11 12">DNA-dependent RNA polymerase catalyzes the transcription of DNA into RNA using the four ribonucleoside triphosphates as substrates.</text>
</comment>
<name>A0A559IB02_9BACL</name>
<dbReference type="InterPro" id="IPR012754">
    <property type="entry name" value="DNA-dir_RpoC_beta_prime_bact"/>
</dbReference>
<protein>
    <recommendedName>
        <fullName evidence="11">DNA-directed RNA polymerase subunit beta'</fullName>
        <shortName evidence="11">RNAP subunit beta'</shortName>
        <ecNumber evidence="11">2.7.7.6</ecNumber>
    </recommendedName>
    <alternativeName>
        <fullName evidence="11">RNA polymerase subunit beta'</fullName>
    </alternativeName>
    <alternativeName>
        <fullName evidence="11">Transcriptase subunit beta'</fullName>
    </alternativeName>
</protein>
<feature type="binding site" evidence="11">
    <location>
        <position position="59"/>
    </location>
    <ligand>
        <name>Zn(2+)</name>
        <dbReference type="ChEBI" id="CHEBI:29105"/>
        <label>1</label>
    </ligand>
</feature>
<keyword evidence="3 11" id="KW-0240">DNA-directed RNA polymerase</keyword>
<keyword evidence="9 11" id="KW-0804">Transcription</keyword>
<gene>
    <name evidence="11 14" type="primary">rpoC</name>
    <name evidence="14" type="ORF">FPZ44_26115</name>
</gene>
<dbReference type="CDD" id="cd02655">
    <property type="entry name" value="RNAP_beta'_C"/>
    <property type="match status" value="1"/>
</dbReference>
<dbReference type="Pfam" id="PF04998">
    <property type="entry name" value="RNA_pol_Rpb1_5"/>
    <property type="match status" value="1"/>
</dbReference>
<evidence type="ECO:0000256" key="3">
    <source>
        <dbReference type="ARBA" id="ARBA00022478"/>
    </source>
</evidence>
<dbReference type="NCBIfam" id="TIGR02386">
    <property type="entry name" value="rpoC_TIGR"/>
    <property type="match status" value="1"/>
</dbReference>
<evidence type="ECO:0000256" key="11">
    <source>
        <dbReference type="HAMAP-Rule" id="MF_01322"/>
    </source>
</evidence>
<dbReference type="InterPro" id="IPR006592">
    <property type="entry name" value="RNA_pol_N"/>
</dbReference>
<dbReference type="FunFam" id="1.10.150.390:FF:000002">
    <property type="entry name" value="DNA-directed RNA polymerase subunit beta"/>
    <property type="match status" value="1"/>
</dbReference>
<proteinExistence type="inferred from homology"/>
<comment type="subunit">
    <text evidence="11">The RNAP catalytic core consists of 2 alpha, 1 beta, 1 beta' and 1 omega subunit. When a sigma factor is associated with the core the holoenzyme is formed, which can initiate transcription.</text>
</comment>
<dbReference type="FunFam" id="4.10.860.120:FF:000001">
    <property type="entry name" value="DNA-directed RNA polymerase subunit beta"/>
    <property type="match status" value="1"/>
</dbReference>
<keyword evidence="4 11" id="KW-0808">Transferase</keyword>
<dbReference type="InterPro" id="IPR007080">
    <property type="entry name" value="RNA_pol_Rpb1_1"/>
</dbReference>
<dbReference type="FunFam" id="1.10.40.90:FF:000001">
    <property type="entry name" value="DNA-directed RNA polymerase subunit beta"/>
    <property type="match status" value="1"/>
</dbReference>
<sequence>MDVNNFEFMKIGLASPEKIRSWSRGEVKKPETINYRTLKPEKEGLFCEKIFGPTKDWECHCGKYKRVRYKGVVCDRCGVEVTRQKVRRERMGHIELAAPVSHIWYFKGIPSRMGLALDMSPRSLEEIIYFASYVVTDPGDTPLEKKQLLSEKEYRSYREKYGPAFQAGMGAEAVKKLLQDLDLDKDLETLKEDLRTAQGQRRNRAIKRLEVIEAFRNSGNFPDWMILDVLPVIPPELRPMVQLDGGRFATSDLNDLYRRVINRNNRLKRLLDLGAPDIIVQNEKRMLQEAVDALIDNGRRGRPVTGPGNRPLKSLSHMLKGKQGRFRQNLLGKRVDYSGRSVIVVGPSLKMYQCGLPKEMALELFKPFVMKELVNKGLAHNIKSAKRKVERVSPEVWDVLEQVIREHPVLLNRAPTLHRLGIQAFEPILVEGRAIKLHPLVCTAYNADFDGDQMAVHVPLSAEAQAEARLLMLASGNILNPKDGKPVVTPSQDMVLGSFYLTMDNKEAKGTGMILSNMNEAVSAYQRDVASLHARVIIPVKALGKTCFTEKQQDALLVTTVGRIIFNEIFPADFPYINEPTKQNLFEGTPEHYFIYDKGANYREYIENIPQTGAVGKDYLGQIIARCFETFHTTKTAVILDQIKQLGFTYSTRAGISIAVSDVIVPQEKIEVLKESDDKVKVITNQYRRGLITNEERYDRVIEVWSKSKDVITDILMKSMERYNSIMLMVDSKARGNKSQITQLGGMRGLMANPSGRIIELPIKSNFREGLTVLEYFISTHGARKGLADTALRTADSGYLTRRLVDVAQDVIVREDDCGTDKGFLVADISDGKEVIEGLYDRVEGRYSFETIRHPETGSIIVNRNELIDSDKADAIVKAGVKKLQIRSVLSCRARHGVCKKCYGRNLATGKFVEIGEAVGIIAAQSIGEPGTQLTMRTFHTGGVAGDDITQGLPRIQELFEARNPKGQATISELDGVIKEIRETKDRREVEVQGEAETKVYAASYGSRIRVHEGQTIEAGDEITEGSIDPKEMLRIKGIRGVQNYILQEVQRVYRNQGVEINDKHVEVMIKQMLRKIRIIDAGDTTLLPGAFVDIYEYETANKEAILAGNEPAVAKPVLLGITKASLETDSFLSAASFQETTRVLTDAAIKGKVDQLLGLKENVIIGKLIPAGTGMNRYRSVKVINPLEETNEEALDSEEVVSVAD</sequence>
<comment type="catalytic activity">
    <reaction evidence="10 11 12">
        <text>RNA(n) + a ribonucleoside 5'-triphosphate = RNA(n+1) + diphosphate</text>
        <dbReference type="Rhea" id="RHEA:21248"/>
        <dbReference type="Rhea" id="RHEA-COMP:14527"/>
        <dbReference type="Rhea" id="RHEA-COMP:17342"/>
        <dbReference type="ChEBI" id="CHEBI:33019"/>
        <dbReference type="ChEBI" id="CHEBI:61557"/>
        <dbReference type="ChEBI" id="CHEBI:140395"/>
        <dbReference type="EC" id="2.7.7.6"/>
    </reaction>
</comment>
<keyword evidence="5 11" id="KW-0548">Nucleotidyltransferase</keyword>
<dbReference type="RefSeq" id="WP_144995557.1">
    <property type="nucleotide sequence ID" value="NZ_VNJK01000010.1"/>
</dbReference>
<evidence type="ECO:0000259" key="13">
    <source>
        <dbReference type="SMART" id="SM00663"/>
    </source>
</evidence>
<feature type="binding site" evidence="11">
    <location>
        <position position="448"/>
    </location>
    <ligand>
        <name>Mg(2+)</name>
        <dbReference type="ChEBI" id="CHEBI:18420"/>
    </ligand>
</feature>
<dbReference type="InterPro" id="IPR038120">
    <property type="entry name" value="Rpb1_funnel_sf"/>
</dbReference>
<keyword evidence="8 11" id="KW-0460">Magnesium</keyword>
<dbReference type="GO" id="GO:0000287">
    <property type="term" value="F:magnesium ion binding"/>
    <property type="evidence" value="ECO:0007669"/>
    <property type="project" value="UniProtKB-UniRule"/>
</dbReference>
<dbReference type="CDD" id="cd01609">
    <property type="entry name" value="RNAP_beta'_N"/>
    <property type="match status" value="1"/>
</dbReference>
<evidence type="ECO:0000313" key="15">
    <source>
        <dbReference type="Proteomes" id="UP000318102"/>
    </source>
</evidence>
<dbReference type="InterPro" id="IPR007066">
    <property type="entry name" value="RNA_pol_Rpb1_3"/>
</dbReference>
<dbReference type="Gene3D" id="1.10.150.390">
    <property type="match status" value="1"/>
</dbReference>
<dbReference type="Proteomes" id="UP000318102">
    <property type="component" value="Unassembled WGS sequence"/>
</dbReference>
<feature type="binding site" evidence="11">
    <location>
        <position position="892"/>
    </location>
    <ligand>
        <name>Zn(2+)</name>
        <dbReference type="ChEBI" id="CHEBI:29105"/>
        <label>2</label>
    </ligand>
</feature>
<evidence type="ECO:0000256" key="8">
    <source>
        <dbReference type="ARBA" id="ARBA00022842"/>
    </source>
</evidence>
<dbReference type="Pfam" id="PF04983">
    <property type="entry name" value="RNA_pol_Rpb1_3"/>
    <property type="match status" value="1"/>
</dbReference>
<dbReference type="OrthoDB" id="9815296at2"/>
<feature type="binding site" evidence="11">
    <location>
        <position position="899"/>
    </location>
    <ligand>
        <name>Zn(2+)</name>
        <dbReference type="ChEBI" id="CHEBI:29105"/>
        <label>2</label>
    </ligand>
</feature>
<dbReference type="SUPFAM" id="SSF64484">
    <property type="entry name" value="beta and beta-prime subunits of DNA dependent RNA-polymerase"/>
    <property type="match status" value="1"/>
</dbReference>
<dbReference type="HAMAP" id="MF_01322">
    <property type="entry name" value="RNApol_bact_RpoC"/>
    <property type="match status" value="1"/>
</dbReference>
<dbReference type="EC" id="2.7.7.6" evidence="11"/>
<evidence type="ECO:0000256" key="10">
    <source>
        <dbReference type="ARBA" id="ARBA00048552"/>
    </source>
</evidence>
<dbReference type="InterPro" id="IPR045867">
    <property type="entry name" value="DNA-dir_RpoC_beta_prime"/>
</dbReference>
<feature type="binding site" evidence="11">
    <location>
        <position position="452"/>
    </location>
    <ligand>
        <name>Mg(2+)</name>
        <dbReference type="ChEBI" id="CHEBI:18420"/>
    </ligand>
</feature>
<dbReference type="InterPro" id="IPR000722">
    <property type="entry name" value="RNA_pol_asu"/>
</dbReference>
<dbReference type="Pfam" id="PF00623">
    <property type="entry name" value="RNA_pol_Rpb1_2"/>
    <property type="match status" value="1"/>
</dbReference>
<evidence type="ECO:0000256" key="4">
    <source>
        <dbReference type="ARBA" id="ARBA00022679"/>
    </source>
</evidence>
<dbReference type="EMBL" id="VNJK01000010">
    <property type="protein sequence ID" value="TVX84835.1"/>
    <property type="molecule type" value="Genomic_DNA"/>
</dbReference>
<feature type="binding site" evidence="11">
    <location>
        <position position="61"/>
    </location>
    <ligand>
        <name>Zn(2+)</name>
        <dbReference type="ChEBI" id="CHEBI:29105"/>
        <label>1</label>
    </ligand>
</feature>
<keyword evidence="6 11" id="KW-0479">Metal-binding</keyword>
<accession>A0A559IB02</accession>
<dbReference type="Gene3D" id="1.10.132.30">
    <property type="match status" value="1"/>
</dbReference>
<keyword evidence="15" id="KW-1185">Reference proteome</keyword>
<dbReference type="InterPro" id="IPR042102">
    <property type="entry name" value="RNA_pol_Rpb1_3_sf"/>
</dbReference>
<feature type="domain" description="RNA polymerase N-terminal" evidence="13">
    <location>
        <begin position="223"/>
        <end position="502"/>
    </location>
</feature>
<dbReference type="GO" id="GO:0003677">
    <property type="term" value="F:DNA binding"/>
    <property type="evidence" value="ECO:0007669"/>
    <property type="project" value="UniProtKB-UniRule"/>
</dbReference>
<feature type="binding site" evidence="11">
    <location>
        <position position="77"/>
    </location>
    <ligand>
        <name>Zn(2+)</name>
        <dbReference type="ChEBI" id="CHEBI:29105"/>
        <label>1</label>
    </ligand>
</feature>
<dbReference type="SMART" id="SM00663">
    <property type="entry name" value="RPOLA_N"/>
    <property type="match status" value="1"/>
</dbReference>
<comment type="cofactor">
    <cofactor evidence="11">
        <name>Zn(2+)</name>
        <dbReference type="ChEBI" id="CHEBI:29105"/>
    </cofactor>
    <text evidence="11">Binds 2 Zn(2+) ions per subunit.</text>
</comment>
<dbReference type="Gene3D" id="2.40.40.20">
    <property type="match status" value="1"/>
</dbReference>
<feature type="binding site" evidence="11">
    <location>
        <position position="74"/>
    </location>
    <ligand>
        <name>Zn(2+)</name>
        <dbReference type="ChEBI" id="CHEBI:29105"/>
        <label>1</label>
    </ligand>
</feature>
<dbReference type="GO" id="GO:0006351">
    <property type="term" value="P:DNA-templated transcription"/>
    <property type="evidence" value="ECO:0007669"/>
    <property type="project" value="UniProtKB-UniRule"/>
</dbReference>
<comment type="caution">
    <text evidence="14">The sequence shown here is derived from an EMBL/GenBank/DDBJ whole genome shotgun (WGS) entry which is preliminary data.</text>
</comment>
<dbReference type="Gene3D" id="1.10.1790.20">
    <property type="match status" value="1"/>
</dbReference>
<dbReference type="PANTHER" id="PTHR19376">
    <property type="entry name" value="DNA-DIRECTED RNA POLYMERASE"/>
    <property type="match status" value="1"/>
</dbReference>
<dbReference type="PANTHER" id="PTHR19376:SF54">
    <property type="entry name" value="DNA-DIRECTED RNA POLYMERASE SUBUNIT BETA"/>
    <property type="match status" value="1"/>
</dbReference>
<comment type="similarity">
    <text evidence="2 11 12">Belongs to the RNA polymerase beta' chain family.</text>
</comment>
<dbReference type="Pfam" id="PF04997">
    <property type="entry name" value="RNA_pol_Rpb1_1"/>
    <property type="match status" value="1"/>
</dbReference>
<organism evidence="14 15">
    <name type="scientific">Paenibacillus agilis</name>
    <dbReference type="NCBI Taxonomy" id="3020863"/>
    <lineage>
        <taxon>Bacteria</taxon>
        <taxon>Bacillati</taxon>
        <taxon>Bacillota</taxon>
        <taxon>Bacilli</taxon>
        <taxon>Bacillales</taxon>
        <taxon>Paenibacillaceae</taxon>
        <taxon>Paenibacillus</taxon>
    </lineage>
</organism>
<evidence type="ECO:0000313" key="14">
    <source>
        <dbReference type="EMBL" id="TVX84835.1"/>
    </source>
</evidence>
<evidence type="ECO:0000256" key="5">
    <source>
        <dbReference type="ARBA" id="ARBA00022695"/>
    </source>
</evidence>
<dbReference type="InterPro" id="IPR007081">
    <property type="entry name" value="RNA_pol_Rpb1_5"/>
</dbReference>
<evidence type="ECO:0000256" key="6">
    <source>
        <dbReference type="ARBA" id="ARBA00022723"/>
    </source>
</evidence>
<dbReference type="Gene3D" id="1.10.274.100">
    <property type="entry name" value="RNA polymerase Rpb1, domain 3"/>
    <property type="match status" value="1"/>
</dbReference>
<dbReference type="Gene3D" id="1.10.40.90">
    <property type="match status" value="1"/>
</dbReference>
<dbReference type="Gene3D" id="4.10.860.120">
    <property type="entry name" value="RNA polymerase II, clamp domain"/>
    <property type="match status" value="1"/>
</dbReference>
<evidence type="ECO:0000256" key="12">
    <source>
        <dbReference type="RuleBase" id="RU004279"/>
    </source>
</evidence>
<comment type="cofactor">
    <cofactor evidence="11">
        <name>Mg(2+)</name>
        <dbReference type="ChEBI" id="CHEBI:18420"/>
    </cofactor>
    <text evidence="11">Binds 1 Mg(2+) ion per subunit.</text>
</comment>
<evidence type="ECO:0000256" key="9">
    <source>
        <dbReference type="ARBA" id="ARBA00023163"/>
    </source>
</evidence>
<dbReference type="GO" id="GO:0003899">
    <property type="term" value="F:DNA-directed RNA polymerase activity"/>
    <property type="evidence" value="ECO:0007669"/>
    <property type="project" value="UniProtKB-UniRule"/>
</dbReference>
<dbReference type="Gene3D" id="2.40.50.100">
    <property type="match status" value="1"/>
</dbReference>
<dbReference type="InterPro" id="IPR007083">
    <property type="entry name" value="RNA_pol_Rpb1_4"/>
</dbReference>
<feature type="binding site" evidence="11">
    <location>
        <position position="902"/>
    </location>
    <ligand>
        <name>Zn(2+)</name>
        <dbReference type="ChEBI" id="CHEBI:29105"/>
        <label>2</label>
    </ligand>
</feature>
<evidence type="ECO:0000256" key="1">
    <source>
        <dbReference type="ARBA" id="ARBA00004026"/>
    </source>
</evidence>
<reference evidence="14 15" key="1">
    <citation type="submission" date="2019-07" db="EMBL/GenBank/DDBJ databases">
        <authorList>
            <person name="Kim J."/>
        </authorList>
    </citation>
    <scope>NUCLEOTIDE SEQUENCE [LARGE SCALE GENOMIC DNA]</scope>
    <source>
        <strain evidence="14 15">N4</strain>
    </source>
</reference>
<dbReference type="AlphaFoldDB" id="A0A559IB02"/>
<evidence type="ECO:0000256" key="2">
    <source>
        <dbReference type="ARBA" id="ARBA00006460"/>
    </source>
</evidence>
<dbReference type="InterPro" id="IPR044893">
    <property type="entry name" value="RNA_pol_Rpb1_clamp_domain"/>
</dbReference>
<dbReference type="GO" id="GO:0008270">
    <property type="term" value="F:zinc ion binding"/>
    <property type="evidence" value="ECO:0007669"/>
    <property type="project" value="UniProtKB-UniRule"/>
</dbReference>
<feature type="binding site" evidence="11">
    <location>
        <position position="818"/>
    </location>
    <ligand>
        <name>Zn(2+)</name>
        <dbReference type="ChEBI" id="CHEBI:29105"/>
        <label>2</label>
    </ligand>
</feature>